<evidence type="ECO:0000256" key="7">
    <source>
        <dbReference type="PIRSR" id="PIRSR001434-2"/>
    </source>
</evidence>
<dbReference type="KEGG" id="dsf:UWK_03435"/>
<keyword evidence="10" id="KW-1185">Reference proteome</keyword>
<dbReference type="InterPro" id="IPR015422">
    <property type="entry name" value="PyrdxlP-dep_Trfase_small"/>
</dbReference>
<dbReference type="PIRSF" id="PIRSF001434">
    <property type="entry name" value="CGS"/>
    <property type="match status" value="1"/>
</dbReference>
<dbReference type="eggNOG" id="COG2873">
    <property type="taxonomic scope" value="Bacteria"/>
</dbReference>
<sequence length="424" mass="46084">MKFETAALHSGRKVDTDTLSCGTPIYRTASYLFKDTEHAANLFALKEPGNIYTRIGNPTQAVLEERMAALEGGAASLALASGTSAIFYSIINICQSGDEVVAANNLYGGTYSQFDSILPQLGIKVTLIDPKDPENFRRAINEKTRVLYCETIGNPGLTMTDIEAVAKIGQEYNLPLIVDATFTPPCLLRPIDYGADIVIHSLTKWIGGHGTVIGGIVTDAGKFDWTDPKFTLFNEPDASYHGLRYGHDLGEMNPVAFALRMRLVPLRNLGACISPDNCWSVLQGIETLSLRMERHSENGIAVAEFLKNHDKVDWVNYPGLTDSENYTTASHYLKNGFGGMVTFGIKGEVGAGKQFIESLKLFSHLANVGDAKSLAIHPASTTHSQLSKEQLEASGISSAMIRLSIGIEHIDDIIADLNQALEKS</sequence>
<feature type="modified residue" description="N6-(pyridoxal phosphate)lysine" evidence="7">
    <location>
        <position position="204"/>
    </location>
</feature>
<dbReference type="InterPro" id="IPR006235">
    <property type="entry name" value="OAc-hSer/O-AcSer_sulfhydrylase"/>
</dbReference>
<evidence type="ECO:0000256" key="2">
    <source>
        <dbReference type="ARBA" id="ARBA00011881"/>
    </source>
</evidence>
<dbReference type="SUPFAM" id="SSF53383">
    <property type="entry name" value="PLP-dependent transferases"/>
    <property type="match status" value="1"/>
</dbReference>
<dbReference type="GO" id="GO:0030170">
    <property type="term" value="F:pyridoxal phosphate binding"/>
    <property type="evidence" value="ECO:0007669"/>
    <property type="project" value="InterPro"/>
</dbReference>
<dbReference type="PATRIC" id="fig|1167006.5.peg.3696"/>
<evidence type="ECO:0000313" key="9">
    <source>
        <dbReference type="EMBL" id="AGF79952.1"/>
    </source>
</evidence>
<dbReference type="InterPro" id="IPR015424">
    <property type="entry name" value="PyrdxlP-dep_Trfase"/>
</dbReference>
<dbReference type="InterPro" id="IPR015421">
    <property type="entry name" value="PyrdxlP-dep_Trfase_major"/>
</dbReference>
<dbReference type="NCBIfam" id="TIGR01326">
    <property type="entry name" value="OAH_OAS_sulfhy"/>
    <property type="match status" value="1"/>
</dbReference>
<protein>
    <recommendedName>
        <fullName evidence="6">O-succinylhomoserine sulfhydrylase</fullName>
    </recommendedName>
</protein>
<dbReference type="HOGENOM" id="CLU_018986_4_0_7"/>
<reference evidence="10" key="1">
    <citation type="journal article" date="2013" name="Stand. Genomic Sci.">
        <title>Complete genome sequence of Desulfocapsa sulfexigens, a marine deltaproteobacterium specialized in disproportionating inorganic sulfur compounds.</title>
        <authorList>
            <person name="Finster K.W."/>
            <person name="Kjeldsen K.U."/>
            <person name="Kube M."/>
            <person name="Reinhardt R."/>
            <person name="Mussmann M."/>
            <person name="Amann R."/>
            <person name="Schreiber L."/>
        </authorList>
    </citation>
    <scope>NUCLEOTIDE SEQUENCE [LARGE SCALE GENOMIC DNA]</scope>
    <source>
        <strain evidence="10">DSM 10523 / SB164P1</strain>
    </source>
</reference>
<dbReference type="OrthoDB" id="9805807at2"/>
<comment type="subunit">
    <text evidence="2">Homotetramer.</text>
</comment>
<dbReference type="GO" id="GO:0003961">
    <property type="term" value="F:O-acetylhomoserine aminocarboxypropyltransferase activity"/>
    <property type="evidence" value="ECO:0007669"/>
    <property type="project" value="TreeGrafter"/>
</dbReference>
<proteinExistence type="inferred from homology"/>
<dbReference type="RefSeq" id="WP_015405634.1">
    <property type="nucleotide sequence ID" value="NC_020304.1"/>
</dbReference>
<evidence type="ECO:0000256" key="1">
    <source>
        <dbReference type="ARBA" id="ARBA00001933"/>
    </source>
</evidence>
<dbReference type="GO" id="GO:0006535">
    <property type="term" value="P:cysteine biosynthetic process from serine"/>
    <property type="evidence" value="ECO:0007669"/>
    <property type="project" value="TreeGrafter"/>
</dbReference>
<gene>
    <name evidence="9" type="ordered locus">UWK_03435</name>
</gene>
<dbReference type="STRING" id="1167006.UWK_03435"/>
<dbReference type="Gene3D" id="3.90.1150.10">
    <property type="entry name" value="Aspartate Aminotransferase, domain 1"/>
    <property type="match status" value="1"/>
</dbReference>
<dbReference type="InterPro" id="IPR000277">
    <property type="entry name" value="Cys/Met-Metab_PyrdxlP-dep_enz"/>
</dbReference>
<comment type="similarity">
    <text evidence="5">Belongs to the trans-sulfuration enzymes family. MetZ subfamily.</text>
</comment>
<dbReference type="PANTHER" id="PTHR43797">
    <property type="entry name" value="HOMOCYSTEINE/CYSTEINE SYNTHASE"/>
    <property type="match status" value="1"/>
</dbReference>
<dbReference type="InterPro" id="IPR054542">
    <property type="entry name" value="Cys_met_metab_PP"/>
</dbReference>
<evidence type="ECO:0000256" key="5">
    <source>
        <dbReference type="ARBA" id="ARBA00060995"/>
    </source>
</evidence>
<dbReference type="Pfam" id="PF01053">
    <property type="entry name" value="Cys_Met_Meta_PP"/>
    <property type="match status" value="1"/>
</dbReference>
<comment type="cofactor">
    <cofactor evidence="1 8">
        <name>pyridoxal 5'-phosphate</name>
        <dbReference type="ChEBI" id="CHEBI:597326"/>
    </cofactor>
</comment>
<dbReference type="AlphaFoldDB" id="M1PEF3"/>
<dbReference type="CDD" id="cd00614">
    <property type="entry name" value="CGS_like"/>
    <property type="match status" value="1"/>
</dbReference>
<dbReference type="PANTHER" id="PTHR43797:SF2">
    <property type="entry name" value="HOMOCYSTEINE_CYSTEINE SYNTHASE"/>
    <property type="match status" value="1"/>
</dbReference>
<keyword evidence="3 9" id="KW-0808">Transferase</keyword>
<dbReference type="Proteomes" id="UP000011721">
    <property type="component" value="Chromosome"/>
</dbReference>
<evidence type="ECO:0000256" key="8">
    <source>
        <dbReference type="RuleBase" id="RU362118"/>
    </source>
</evidence>
<organism evidence="9 10">
    <name type="scientific">Desulfocapsa sulfexigens (strain DSM 10523 / SB164P1)</name>
    <dbReference type="NCBI Taxonomy" id="1167006"/>
    <lineage>
        <taxon>Bacteria</taxon>
        <taxon>Pseudomonadati</taxon>
        <taxon>Thermodesulfobacteriota</taxon>
        <taxon>Desulfobulbia</taxon>
        <taxon>Desulfobulbales</taxon>
        <taxon>Desulfocapsaceae</taxon>
        <taxon>Desulfocapsa</taxon>
    </lineage>
</organism>
<dbReference type="GO" id="GO:0005737">
    <property type="term" value="C:cytoplasm"/>
    <property type="evidence" value="ECO:0007669"/>
    <property type="project" value="TreeGrafter"/>
</dbReference>
<dbReference type="FunFam" id="3.40.640.10:FF:000035">
    <property type="entry name" value="O-succinylhomoserine sulfhydrylase"/>
    <property type="match status" value="1"/>
</dbReference>
<keyword evidence="4 7" id="KW-0663">Pyridoxal phosphate</keyword>
<accession>M1PEF3</accession>
<evidence type="ECO:0000313" key="10">
    <source>
        <dbReference type="Proteomes" id="UP000011721"/>
    </source>
</evidence>
<name>M1PEF3_DESSD</name>
<dbReference type="PROSITE" id="PS00868">
    <property type="entry name" value="CYS_MET_METAB_PP"/>
    <property type="match status" value="1"/>
</dbReference>
<dbReference type="FunFam" id="3.90.1150.10:FF:000033">
    <property type="entry name" value="Cystathionine gamma-synthase"/>
    <property type="match status" value="1"/>
</dbReference>
<evidence type="ECO:0000256" key="3">
    <source>
        <dbReference type="ARBA" id="ARBA00022679"/>
    </source>
</evidence>
<dbReference type="EMBL" id="CP003985">
    <property type="protein sequence ID" value="AGF79952.1"/>
    <property type="molecule type" value="Genomic_DNA"/>
</dbReference>
<dbReference type="Gene3D" id="3.40.640.10">
    <property type="entry name" value="Type I PLP-dependent aspartate aminotransferase-like (Major domain)"/>
    <property type="match status" value="1"/>
</dbReference>
<dbReference type="GO" id="GO:0019346">
    <property type="term" value="P:transsulfuration"/>
    <property type="evidence" value="ECO:0007669"/>
    <property type="project" value="InterPro"/>
</dbReference>
<dbReference type="GO" id="GO:0071269">
    <property type="term" value="P:L-homocysteine biosynthetic process"/>
    <property type="evidence" value="ECO:0007669"/>
    <property type="project" value="TreeGrafter"/>
</dbReference>
<dbReference type="GO" id="GO:0004124">
    <property type="term" value="F:cysteine synthase activity"/>
    <property type="evidence" value="ECO:0007669"/>
    <property type="project" value="TreeGrafter"/>
</dbReference>
<evidence type="ECO:0000256" key="4">
    <source>
        <dbReference type="ARBA" id="ARBA00022898"/>
    </source>
</evidence>
<evidence type="ECO:0000256" key="6">
    <source>
        <dbReference type="ARBA" id="ARBA00071157"/>
    </source>
</evidence>